<dbReference type="EMBL" id="JBHUDJ010000001">
    <property type="protein sequence ID" value="MFD1585919.1"/>
    <property type="molecule type" value="Genomic_DNA"/>
</dbReference>
<dbReference type="InterPro" id="IPR002918">
    <property type="entry name" value="Lipase_EstA/Esterase_EstB"/>
</dbReference>
<keyword evidence="2" id="KW-1185">Reference proteome</keyword>
<proteinExistence type="predicted"/>
<dbReference type="PANTHER" id="PTHR32015:SF1">
    <property type="entry name" value="LIPASE"/>
    <property type="match status" value="1"/>
</dbReference>
<evidence type="ECO:0000313" key="2">
    <source>
        <dbReference type="Proteomes" id="UP001597119"/>
    </source>
</evidence>
<accession>A0ABD6C8W2</accession>
<gene>
    <name evidence="1" type="ORF">ACFR9U_02915</name>
</gene>
<dbReference type="RefSeq" id="WP_247376869.1">
    <property type="nucleotide sequence ID" value="NZ_JALLGV010000003.1"/>
</dbReference>
<comment type="caution">
    <text evidence="1">The sequence shown here is derived from an EMBL/GenBank/DDBJ whole genome shotgun (WGS) entry which is preliminary data.</text>
</comment>
<evidence type="ECO:0000313" key="1">
    <source>
        <dbReference type="EMBL" id="MFD1585919.1"/>
    </source>
</evidence>
<dbReference type="SUPFAM" id="SSF53474">
    <property type="entry name" value="alpha/beta-Hydrolases"/>
    <property type="match status" value="1"/>
</dbReference>
<dbReference type="AlphaFoldDB" id="A0ABD6C8W2"/>
<sequence length="299" mass="33088">MSTDRGPAGSPGLLGKLTSNLMELRRCRRRDGCRRDCAHDRTSDARLPWATEGYGGWGGHEHHGTDPGTEQTPVVFVHGNQRDACDWDVHAEFFRNRSYGGDDLWAITFGSGSPSHDEMADQLDAFVARVREYTGASSVAVVSHSLGVTGTRYWLHREDRYDWVDTFVGLAGANHGTVLNSMAVRAGLTTGTYKMSRFLRKDYHRLSEHPLADLNAEETPGDVDYYTLRGTDDPLFWNCLDSPALEGAENVAITADHDGVRASLPAIEHVFEWCSGQKPYNFRALLGSESDDGDEPARP</sequence>
<reference evidence="1 2" key="1">
    <citation type="journal article" date="2019" name="Int. J. Syst. Evol. Microbiol.">
        <title>The Global Catalogue of Microorganisms (GCM) 10K type strain sequencing project: providing services to taxonomists for standard genome sequencing and annotation.</title>
        <authorList>
            <consortium name="The Broad Institute Genomics Platform"/>
            <consortium name="The Broad Institute Genome Sequencing Center for Infectious Disease"/>
            <person name="Wu L."/>
            <person name="Ma J."/>
        </authorList>
    </citation>
    <scope>NUCLEOTIDE SEQUENCE [LARGE SCALE GENOMIC DNA]</scope>
    <source>
        <strain evidence="1 2">CGMCC 1.12125</strain>
    </source>
</reference>
<protein>
    <submittedName>
        <fullName evidence="1">Esterase/lipase family protein</fullName>
    </submittedName>
</protein>
<dbReference type="PANTHER" id="PTHR32015">
    <property type="entry name" value="FASTING INDUCED LIPASE"/>
    <property type="match status" value="1"/>
</dbReference>
<dbReference type="Gene3D" id="3.40.50.1820">
    <property type="entry name" value="alpha/beta hydrolase"/>
    <property type="match status" value="1"/>
</dbReference>
<dbReference type="Proteomes" id="UP001597119">
    <property type="component" value="Unassembled WGS sequence"/>
</dbReference>
<dbReference type="InterPro" id="IPR029058">
    <property type="entry name" value="AB_hydrolase_fold"/>
</dbReference>
<organism evidence="1 2">
    <name type="scientific">Halorientalis brevis</name>
    <dbReference type="NCBI Taxonomy" id="1126241"/>
    <lineage>
        <taxon>Archaea</taxon>
        <taxon>Methanobacteriati</taxon>
        <taxon>Methanobacteriota</taxon>
        <taxon>Stenosarchaea group</taxon>
        <taxon>Halobacteria</taxon>
        <taxon>Halobacteriales</taxon>
        <taxon>Haloarculaceae</taxon>
        <taxon>Halorientalis</taxon>
    </lineage>
</organism>
<dbReference type="Pfam" id="PF01674">
    <property type="entry name" value="Lipase_2"/>
    <property type="match status" value="1"/>
</dbReference>
<name>A0ABD6C8W2_9EURY</name>